<dbReference type="SUPFAM" id="SSF47027">
    <property type="entry name" value="Acyl-CoA binding protein"/>
    <property type="match status" value="1"/>
</dbReference>
<dbReference type="Gene3D" id="1.20.80.10">
    <property type="match status" value="1"/>
</dbReference>
<evidence type="ECO:0000313" key="4">
    <source>
        <dbReference type="Proteomes" id="UP000220922"/>
    </source>
</evidence>
<dbReference type="AlphaFoldDB" id="A0A2H3KLG7"/>
<comment type="caution">
    <text evidence="3">The sequence shown here is derived from an EMBL/GenBank/DDBJ whole genome shotgun (WGS) entry which is preliminary data.</text>
</comment>
<dbReference type="InterPro" id="IPR000582">
    <property type="entry name" value="Acyl-CoA-binding_protein"/>
</dbReference>
<dbReference type="PANTHER" id="PTHR23310:SF62">
    <property type="entry name" value="ACYL-COA BINDING PROTEIN 1, ISOFORM A"/>
    <property type="match status" value="1"/>
</dbReference>
<organism evidence="3 4">
    <name type="scientific">Candidatus Chloroploca asiatica</name>
    <dbReference type="NCBI Taxonomy" id="1506545"/>
    <lineage>
        <taxon>Bacteria</taxon>
        <taxon>Bacillati</taxon>
        <taxon>Chloroflexota</taxon>
        <taxon>Chloroflexia</taxon>
        <taxon>Chloroflexales</taxon>
        <taxon>Chloroflexineae</taxon>
        <taxon>Oscillochloridaceae</taxon>
        <taxon>Candidatus Chloroploca</taxon>
    </lineage>
</organism>
<name>A0A2H3KLG7_9CHLR</name>
<dbReference type="RefSeq" id="WP_097652902.1">
    <property type="nucleotide sequence ID" value="NZ_LYXE01000089.1"/>
</dbReference>
<evidence type="ECO:0000256" key="1">
    <source>
        <dbReference type="ARBA" id="ARBA00023121"/>
    </source>
</evidence>
<dbReference type="InterPro" id="IPR035984">
    <property type="entry name" value="Acyl-CoA-binding_sf"/>
</dbReference>
<dbReference type="FunFam" id="1.20.80.10:FF:000010">
    <property type="entry name" value="Acyl-CoA-binding domain-containing protein 5"/>
    <property type="match status" value="1"/>
</dbReference>
<accession>A0A2H3KLG7</accession>
<dbReference type="InterPro" id="IPR014352">
    <property type="entry name" value="FERM/acyl-CoA-bd_prot_sf"/>
</dbReference>
<dbReference type="OrthoDB" id="5625302at2"/>
<dbReference type="Pfam" id="PF00887">
    <property type="entry name" value="ACBP"/>
    <property type="match status" value="1"/>
</dbReference>
<dbReference type="EMBL" id="LYXE01000089">
    <property type="protein sequence ID" value="PDV98904.1"/>
    <property type="molecule type" value="Genomic_DNA"/>
</dbReference>
<keyword evidence="4" id="KW-1185">Reference proteome</keyword>
<dbReference type="PANTHER" id="PTHR23310">
    <property type="entry name" value="ACYL-COA-BINDING PROTEIN, ACBP"/>
    <property type="match status" value="1"/>
</dbReference>
<evidence type="ECO:0000259" key="2">
    <source>
        <dbReference type="PROSITE" id="PS51228"/>
    </source>
</evidence>
<keyword evidence="1" id="KW-0446">Lipid-binding</keyword>
<proteinExistence type="predicted"/>
<dbReference type="PRINTS" id="PR00689">
    <property type="entry name" value="ACOABINDINGP"/>
</dbReference>
<dbReference type="GO" id="GO:0006631">
    <property type="term" value="P:fatty acid metabolic process"/>
    <property type="evidence" value="ECO:0007669"/>
    <property type="project" value="TreeGrafter"/>
</dbReference>
<dbReference type="GO" id="GO:0000062">
    <property type="term" value="F:fatty-acyl-CoA binding"/>
    <property type="evidence" value="ECO:0007669"/>
    <property type="project" value="InterPro"/>
</dbReference>
<evidence type="ECO:0000313" key="3">
    <source>
        <dbReference type="EMBL" id="PDV98904.1"/>
    </source>
</evidence>
<feature type="domain" description="ACB" evidence="2">
    <location>
        <begin position="4"/>
        <end position="88"/>
    </location>
</feature>
<dbReference type="Proteomes" id="UP000220922">
    <property type="component" value="Unassembled WGS sequence"/>
</dbReference>
<protein>
    <submittedName>
        <fullName evidence="3">Acyl-CoA-binding protein</fullName>
    </submittedName>
</protein>
<gene>
    <name evidence="3" type="ORF">A9Q02_14310</name>
</gene>
<sequence length="88" mass="9889">MSDLKARFEQAAQQVQQLPKRPDNDALLKLYALYKQGTLGDVTGSRPGILDMQGRMKYDSWVKLKGTSNEQAMNDYIALVDQLKSAVK</sequence>
<reference evidence="3 4" key="1">
    <citation type="submission" date="2016-05" db="EMBL/GenBank/DDBJ databases">
        <authorList>
            <person name="Lavstsen T."/>
            <person name="Jespersen J.S."/>
        </authorList>
    </citation>
    <scope>NUCLEOTIDE SEQUENCE [LARGE SCALE GENOMIC DNA]</scope>
    <source>
        <strain evidence="3 4">B7-9</strain>
    </source>
</reference>
<dbReference type="PROSITE" id="PS51228">
    <property type="entry name" value="ACB_2"/>
    <property type="match status" value="1"/>
</dbReference>